<evidence type="ECO:0008006" key="3">
    <source>
        <dbReference type="Google" id="ProtNLM"/>
    </source>
</evidence>
<dbReference type="GO" id="GO:0009116">
    <property type="term" value="P:nucleoside metabolic process"/>
    <property type="evidence" value="ECO:0007669"/>
    <property type="project" value="InterPro"/>
</dbReference>
<protein>
    <recommendedName>
        <fullName evidence="3">Nucleoside phosphorylase domain-containing protein</fullName>
    </recommendedName>
</protein>
<comment type="caution">
    <text evidence="1">The sequence shown here is derived from an EMBL/GenBank/DDBJ whole genome shotgun (WGS) entry which is preliminary data.</text>
</comment>
<organism evidence="1 2">
    <name type="scientific">Orbilia ellipsospora</name>
    <dbReference type="NCBI Taxonomy" id="2528407"/>
    <lineage>
        <taxon>Eukaryota</taxon>
        <taxon>Fungi</taxon>
        <taxon>Dikarya</taxon>
        <taxon>Ascomycota</taxon>
        <taxon>Pezizomycotina</taxon>
        <taxon>Orbiliomycetes</taxon>
        <taxon>Orbiliales</taxon>
        <taxon>Orbiliaceae</taxon>
        <taxon>Orbilia</taxon>
    </lineage>
</organism>
<proteinExistence type="predicted"/>
<reference evidence="1 2" key="1">
    <citation type="submission" date="2019-10" db="EMBL/GenBank/DDBJ databases">
        <authorList>
            <person name="Palmer J.M."/>
        </authorList>
    </citation>
    <scope>NUCLEOTIDE SEQUENCE [LARGE SCALE GENOMIC DNA]</scope>
    <source>
        <strain evidence="1 2">TWF694</strain>
    </source>
</reference>
<dbReference type="AlphaFoldDB" id="A0AAV9XFM3"/>
<accession>A0AAV9XFM3</accession>
<dbReference type="PANTHER" id="PTHR46082:SF11">
    <property type="entry name" value="AAA+ ATPASE DOMAIN-CONTAINING PROTEIN-RELATED"/>
    <property type="match status" value="1"/>
</dbReference>
<name>A0AAV9XFM3_9PEZI</name>
<dbReference type="Proteomes" id="UP001365542">
    <property type="component" value="Unassembled WGS sequence"/>
</dbReference>
<gene>
    <name evidence="1" type="ORF">TWF694_008293</name>
</gene>
<dbReference type="InterPro" id="IPR053137">
    <property type="entry name" value="NLR-like"/>
</dbReference>
<dbReference type="Gene3D" id="3.40.50.1580">
    <property type="entry name" value="Nucleoside phosphorylase domain"/>
    <property type="match status" value="1"/>
</dbReference>
<evidence type="ECO:0000313" key="2">
    <source>
        <dbReference type="Proteomes" id="UP001365542"/>
    </source>
</evidence>
<dbReference type="SUPFAM" id="SSF53167">
    <property type="entry name" value="Purine and uridine phosphorylases"/>
    <property type="match status" value="1"/>
</dbReference>
<keyword evidence="2" id="KW-1185">Reference proteome</keyword>
<evidence type="ECO:0000313" key="1">
    <source>
        <dbReference type="EMBL" id="KAK6540909.1"/>
    </source>
</evidence>
<dbReference type="EMBL" id="JAVHJO010000004">
    <property type="protein sequence ID" value="KAK6540909.1"/>
    <property type="molecule type" value="Genomic_DNA"/>
</dbReference>
<dbReference type="PANTHER" id="PTHR46082">
    <property type="entry name" value="ATP/GTP-BINDING PROTEIN-RELATED"/>
    <property type="match status" value="1"/>
</dbReference>
<sequence>MEAAGVINIAPCIVIRGICDYADSEKNDMWQEYASATAAAYTKLLLSVVRNGNDPEIPSKKRAASWEDGDSFVSKKVQFTKQ</sequence>
<dbReference type="GO" id="GO:0003824">
    <property type="term" value="F:catalytic activity"/>
    <property type="evidence" value="ECO:0007669"/>
    <property type="project" value="InterPro"/>
</dbReference>
<dbReference type="InterPro" id="IPR035994">
    <property type="entry name" value="Nucleoside_phosphorylase_sf"/>
</dbReference>